<reference evidence="3 4" key="1">
    <citation type="journal article" date="2016" name="Nat. Commun.">
        <title>Thousands of microbial genomes shed light on interconnected biogeochemical processes in an aquifer system.</title>
        <authorList>
            <person name="Anantharaman K."/>
            <person name="Brown C.T."/>
            <person name="Hug L.A."/>
            <person name="Sharon I."/>
            <person name="Castelle C.J."/>
            <person name="Probst A.J."/>
            <person name="Thomas B.C."/>
            <person name="Singh A."/>
            <person name="Wilkins M.J."/>
            <person name="Karaoz U."/>
            <person name="Brodie E.L."/>
            <person name="Williams K.H."/>
            <person name="Hubbard S.S."/>
            <person name="Banfield J.F."/>
        </authorList>
    </citation>
    <scope>NUCLEOTIDE SEQUENCE [LARGE SCALE GENOMIC DNA]</scope>
</reference>
<dbReference type="EMBL" id="MHKB01000009">
    <property type="protein sequence ID" value="OGY79404.1"/>
    <property type="molecule type" value="Genomic_DNA"/>
</dbReference>
<dbReference type="InterPro" id="IPR023393">
    <property type="entry name" value="START-like_dom_sf"/>
</dbReference>
<feature type="domain" description="Activator of Hsp90 ATPase homologue 1/2-like C-terminal" evidence="2">
    <location>
        <begin position="13"/>
        <end position="125"/>
    </location>
</feature>
<dbReference type="Gene3D" id="3.30.530.20">
    <property type="match status" value="1"/>
</dbReference>
<evidence type="ECO:0000256" key="1">
    <source>
        <dbReference type="ARBA" id="ARBA00006817"/>
    </source>
</evidence>
<dbReference type="Pfam" id="PF08327">
    <property type="entry name" value="AHSA1"/>
    <property type="match status" value="1"/>
</dbReference>
<evidence type="ECO:0000259" key="2">
    <source>
        <dbReference type="Pfam" id="PF08327"/>
    </source>
</evidence>
<organism evidence="3 4">
    <name type="scientific">Candidatus Kerfeldbacteria bacterium RIFCSPHIGHO2_02_FULL_42_14</name>
    <dbReference type="NCBI Taxonomy" id="1798540"/>
    <lineage>
        <taxon>Bacteria</taxon>
        <taxon>Candidatus Kerfeldiibacteriota</taxon>
    </lineage>
</organism>
<evidence type="ECO:0000313" key="3">
    <source>
        <dbReference type="EMBL" id="OGY79404.1"/>
    </source>
</evidence>
<gene>
    <name evidence="3" type="ORF">A3B74_01015</name>
</gene>
<evidence type="ECO:0000313" key="4">
    <source>
        <dbReference type="Proteomes" id="UP000177165"/>
    </source>
</evidence>
<name>A0A1G2AR66_9BACT</name>
<comment type="similarity">
    <text evidence="1">Belongs to the AHA1 family.</text>
</comment>
<protein>
    <recommendedName>
        <fullName evidence="2">Activator of Hsp90 ATPase homologue 1/2-like C-terminal domain-containing protein</fullName>
    </recommendedName>
</protein>
<dbReference type="InterPro" id="IPR013538">
    <property type="entry name" value="ASHA1/2-like_C"/>
</dbReference>
<dbReference type="AlphaFoldDB" id="A0A1G2AR66"/>
<accession>A0A1G2AR66</accession>
<dbReference type="Proteomes" id="UP000177165">
    <property type="component" value="Unassembled WGS sequence"/>
</dbReference>
<dbReference type="SUPFAM" id="SSF55961">
    <property type="entry name" value="Bet v1-like"/>
    <property type="match status" value="1"/>
</dbReference>
<proteinExistence type="inferred from homology"/>
<sequence>MSKNIRQTLTLPVTPHEVYEALMKSALHSQFTRSTARISAKVGGKISAYDGYIEGKNLELLSDKKIVQRWRASDWDEEDSSVATFTLQKIKSGTKIIFTQTDVPDEHVQEIRQGWKDYYWKPLQKWFSEKTR</sequence>
<comment type="caution">
    <text evidence="3">The sequence shown here is derived from an EMBL/GenBank/DDBJ whole genome shotgun (WGS) entry which is preliminary data.</text>
</comment>